<dbReference type="STRING" id="1579316.RC74_09360"/>
<dbReference type="KEGG" id="hat:RC74_09360"/>
<proteinExistence type="predicted"/>
<dbReference type="Proteomes" id="UP000070371">
    <property type="component" value="Chromosome"/>
</dbReference>
<evidence type="ECO:0000313" key="3">
    <source>
        <dbReference type="Proteomes" id="UP000070371"/>
    </source>
</evidence>
<reference evidence="2 3" key="1">
    <citation type="submission" date="2016-02" db="EMBL/GenBank/DDBJ databases">
        <title>Complete genome sequence of Halocynthiibacter arcticus PAMC 20958t from arctic marine sediment.</title>
        <authorList>
            <person name="Lee Y.M."/>
            <person name="Baek K."/>
            <person name="Lee H.K."/>
            <person name="Shin S.C."/>
        </authorList>
    </citation>
    <scope>NUCLEOTIDE SEQUENCE [LARGE SCALE GENOMIC DNA]</scope>
    <source>
        <strain evidence="2">PAMC 20958</strain>
    </source>
</reference>
<dbReference type="EMBL" id="CP014327">
    <property type="protein sequence ID" value="AML51437.1"/>
    <property type="molecule type" value="Genomic_DNA"/>
</dbReference>
<keyword evidence="3" id="KW-1185">Reference proteome</keyword>
<organism evidence="2 3">
    <name type="scientific">Falsihalocynthiibacter arcticus</name>
    <dbReference type="NCBI Taxonomy" id="1579316"/>
    <lineage>
        <taxon>Bacteria</taxon>
        <taxon>Pseudomonadati</taxon>
        <taxon>Pseudomonadota</taxon>
        <taxon>Alphaproteobacteria</taxon>
        <taxon>Rhodobacterales</taxon>
        <taxon>Roseobacteraceae</taxon>
        <taxon>Falsihalocynthiibacter</taxon>
    </lineage>
</organism>
<evidence type="ECO:0000313" key="2">
    <source>
        <dbReference type="EMBL" id="AML51437.1"/>
    </source>
</evidence>
<sequence length="106" mass="11198">MKNQFLTLTLAVGAMLIVAQGAQAQQRVNCGDRITIVDRLANKYGETRQSIGLGANNAVVEVFASQTSGTWTITVTMANGKTCLVASGQAFETMNEDLASLTGDEV</sequence>
<dbReference type="AlphaFoldDB" id="A0A126UZW9"/>
<feature type="signal peptide" evidence="1">
    <location>
        <begin position="1"/>
        <end position="24"/>
    </location>
</feature>
<dbReference type="RefSeq" id="WP_039001419.1">
    <property type="nucleotide sequence ID" value="NZ_CP014327.1"/>
</dbReference>
<gene>
    <name evidence="2" type="ORF">RC74_09360</name>
</gene>
<protein>
    <submittedName>
        <fullName evidence="2">Uncharacterized protein</fullName>
    </submittedName>
</protein>
<keyword evidence="1" id="KW-0732">Signal</keyword>
<evidence type="ECO:0000256" key="1">
    <source>
        <dbReference type="SAM" id="SignalP"/>
    </source>
</evidence>
<dbReference type="OrthoDB" id="9810895at2"/>
<accession>A0A126UZW9</accession>
<name>A0A126UZW9_9RHOB</name>
<feature type="chain" id="PRO_5007443464" evidence="1">
    <location>
        <begin position="25"/>
        <end position="106"/>
    </location>
</feature>